<dbReference type="GO" id="GO:0016020">
    <property type="term" value="C:membrane"/>
    <property type="evidence" value="ECO:0007669"/>
    <property type="project" value="UniProtKB-SubCell"/>
</dbReference>
<comment type="similarity">
    <text evidence="5">Belongs to the SAT4 family.</text>
</comment>
<keyword evidence="3 7" id="KW-1133">Transmembrane helix</keyword>
<feature type="transmembrane region" description="Helical" evidence="7">
    <location>
        <begin position="234"/>
        <end position="255"/>
    </location>
</feature>
<feature type="transmembrane region" description="Helical" evidence="7">
    <location>
        <begin position="68"/>
        <end position="89"/>
    </location>
</feature>
<keyword evidence="4 7" id="KW-0472">Membrane</keyword>
<reference evidence="9" key="2">
    <citation type="submission" date="2023-05" db="EMBL/GenBank/DDBJ databases">
        <authorList>
            <consortium name="Lawrence Berkeley National Laboratory"/>
            <person name="Steindorff A."/>
            <person name="Hensen N."/>
            <person name="Bonometti L."/>
            <person name="Westerberg I."/>
            <person name="Brannstrom I.O."/>
            <person name="Guillou S."/>
            <person name="Cros-Aarteil S."/>
            <person name="Calhoun S."/>
            <person name="Haridas S."/>
            <person name="Kuo A."/>
            <person name="Mondo S."/>
            <person name="Pangilinan J."/>
            <person name="Riley R."/>
            <person name="Labutti K."/>
            <person name="Andreopoulos B."/>
            <person name="Lipzen A."/>
            <person name="Chen C."/>
            <person name="Yanf M."/>
            <person name="Daum C."/>
            <person name="Ng V."/>
            <person name="Clum A."/>
            <person name="Ohm R."/>
            <person name="Martin F."/>
            <person name="Silar P."/>
            <person name="Natvig D."/>
            <person name="Lalanne C."/>
            <person name="Gautier V."/>
            <person name="Ament-Velasquez S.L."/>
            <person name="Kruys A."/>
            <person name="Hutchinson M.I."/>
            <person name="Powell A.J."/>
            <person name="Barry K."/>
            <person name="Miller A.N."/>
            <person name="Grigoriev I.V."/>
            <person name="Debuchy R."/>
            <person name="Gladieux P."/>
            <person name="Thoren M.H."/>
            <person name="Johannesson H."/>
        </authorList>
    </citation>
    <scope>NUCLEOTIDE SEQUENCE</scope>
    <source>
        <strain evidence="9">PSN243</strain>
    </source>
</reference>
<evidence type="ECO:0000256" key="1">
    <source>
        <dbReference type="ARBA" id="ARBA00004141"/>
    </source>
</evidence>
<reference evidence="9" key="1">
    <citation type="journal article" date="2023" name="Mol. Phylogenet. Evol.">
        <title>Genome-scale phylogeny and comparative genomics of the fungal order Sordariales.</title>
        <authorList>
            <person name="Hensen N."/>
            <person name="Bonometti L."/>
            <person name="Westerberg I."/>
            <person name="Brannstrom I.O."/>
            <person name="Guillou S."/>
            <person name="Cros-Aarteil S."/>
            <person name="Calhoun S."/>
            <person name="Haridas S."/>
            <person name="Kuo A."/>
            <person name="Mondo S."/>
            <person name="Pangilinan J."/>
            <person name="Riley R."/>
            <person name="LaButti K."/>
            <person name="Andreopoulos B."/>
            <person name="Lipzen A."/>
            <person name="Chen C."/>
            <person name="Yan M."/>
            <person name="Daum C."/>
            <person name="Ng V."/>
            <person name="Clum A."/>
            <person name="Steindorff A."/>
            <person name="Ohm R.A."/>
            <person name="Martin F."/>
            <person name="Silar P."/>
            <person name="Natvig D.O."/>
            <person name="Lalanne C."/>
            <person name="Gautier V."/>
            <person name="Ament-Velasquez S.L."/>
            <person name="Kruys A."/>
            <person name="Hutchinson M.I."/>
            <person name="Powell A.J."/>
            <person name="Barry K."/>
            <person name="Miller A.N."/>
            <person name="Grigoriev I.V."/>
            <person name="Debuchy R."/>
            <person name="Gladieux P."/>
            <person name="Hiltunen Thoren M."/>
            <person name="Johannesson H."/>
        </authorList>
    </citation>
    <scope>NUCLEOTIDE SEQUENCE</scope>
    <source>
        <strain evidence="9">PSN243</strain>
    </source>
</reference>
<keyword evidence="10" id="KW-1185">Reference proteome</keyword>
<name>A0AAV9GJS3_9PEZI</name>
<evidence type="ECO:0000256" key="5">
    <source>
        <dbReference type="ARBA" id="ARBA00038359"/>
    </source>
</evidence>
<protein>
    <recommendedName>
        <fullName evidence="8">Rhodopsin domain-containing protein</fullName>
    </recommendedName>
</protein>
<feature type="transmembrane region" description="Helical" evidence="7">
    <location>
        <begin position="109"/>
        <end position="128"/>
    </location>
</feature>
<feature type="transmembrane region" description="Helical" evidence="7">
    <location>
        <begin position="275"/>
        <end position="298"/>
    </location>
</feature>
<dbReference type="AlphaFoldDB" id="A0AAV9GJS3"/>
<dbReference type="PANTHER" id="PTHR33048:SF47">
    <property type="entry name" value="INTEGRAL MEMBRANE PROTEIN-RELATED"/>
    <property type="match status" value="1"/>
</dbReference>
<comment type="caution">
    <text evidence="9">The sequence shown here is derived from an EMBL/GenBank/DDBJ whole genome shotgun (WGS) entry which is preliminary data.</text>
</comment>
<dbReference type="PANTHER" id="PTHR33048">
    <property type="entry name" value="PTH11-LIKE INTEGRAL MEMBRANE PROTEIN (AFU_ORTHOLOGUE AFUA_5G11245)"/>
    <property type="match status" value="1"/>
</dbReference>
<dbReference type="InterPro" id="IPR052337">
    <property type="entry name" value="SAT4-like"/>
</dbReference>
<keyword evidence="2 7" id="KW-0812">Transmembrane</keyword>
<proteinExistence type="inferred from homology"/>
<dbReference type="InterPro" id="IPR049326">
    <property type="entry name" value="Rhodopsin_dom_fungi"/>
</dbReference>
<sequence>MASISDNTQLLSIFGFPEYNNFNEPIPFTNRPATLIGFVVSFLAVSWIFVVFRLYVRFRVVRLPGWDDLFVILYLLFTSVSSIAFLLAIRYGSGRHFLLLTFGEVRNYLVLFYILNVSLNFAATFIKLSQLFQFLRLFEKGTWAYRASVIGLVVISAWGTAYTLLSIFPCANIPDAWNILARDARCWAYASQVPEEFTATLVSHNTLNTLFDIYIIAIPFQLYSKSGLTLRTRLGLLVLLLMGATVVTLSGWRVYETIYFKGGWYPTRDPTWYGPRSLLLIILEVNVASICVSVPIFWPVISPYLGAIFVTHEYSVKYEEHVSSSRGHTRSGSDAWVNDHYKDSFIMDLVDPLGSATRGYIKSRDEKHRDVKHRDEKHRDEKHRDEKLRDDEKQKMKDESAV</sequence>
<gene>
    <name evidence="9" type="ORF">QBC34DRAFT_438856</name>
</gene>
<evidence type="ECO:0000313" key="10">
    <source>
        <dbReference type="Proteomes" id="UP001321760"/>
    </source>
</evidence>
<evidence type="ECO:0000256" key="3">
    <source>
        <dbReference type="ARBA" id="ARBA00022989"/>
    </source>
</evidence>
<evidence type="ECO:0000313" key="9">
    <source>
        <dbReference type="EMBL" id="KAK4448735.1"/>
    </source>
</evidence>
<evidence type="ECO:0000256" key="4">
    <source>
        <dbReference type="ARBA" id="ARBA00023136"/>
    </source>
</evidence>
<evidence type="ECO:0000256" key="6">
    <source>
        <dbReference type="SAM" id="MobiDB-lite"/>
    </source>
</evidence>
<evidence type="ECO:0000256" key="2">
    <source>
        <dbReference type="ARBA" id="ARBA00022692"/>
    </source>
</evidence>
<evidence type="ECO:0000256" key="7">
    <source>
        <dbReference type="SAM" id="Phobius"/>
    </source>
</evidence>
<dbReference type="Pfam" id="PF20684">
    <property type="entry name" value="Fung_rhodopsin"/>
    <property type="match status" value="1"/>
</dbReference>
<comment type="subcellular location">
    <subcellularLocation>
        <location evidence="1">Membrane</location>
        <topology evidence="1">Multi-pass membrane protein</topology>
    </subcellularLocation>
</comment>
<feature type="transmembrane region" description="Helical" evidence="7">
    <location>
        <begin position="149"/>
        <end position="168"/>
    </location>
</feature>
<dbReference type="Proteomes" id="UP001321760">
    <property type="component" value="Unassembled WGS sequence"/>
</dbReference>
<dbReference type="EMBL" id="MU865941">
    <property type="protein sequence ID" value="KAK4448735.1"/>
    <property type="molecule type" value="Genomic_DNA"/>
</dbReference>
<feature type="region of interest" description="Disordered" evidence="6">
    <location>
        <begin position="361"/>
        <end position="402"/>
    </location>
</feature>
<feature type="compositionally biased region" description="Basic and acidic residues" evidence="6">
    <location>
        <begin position="362"/>
        <end position="402"/>
    </location>
</feature>
<evidence type="ECO:0000259" key="8">
    <source>
        <dbReference type="Pfam" id="PF20684"/>
    </source>
</evidence>
<feature type="domain" description="Rhodopsin" evidence="8">
    <location>
        <begin position="52"/>
        <end position="302"/>
    </location>
</feature>
<organism evidence="9 10">
    <name type="scientific">Podospora aff. communis PSN243</name>
    <dbReference type="NCBI Taxonomy" id="3040156"/>
    <lineage>
        <taxon>Eukaryota</taxon>
        <taxon>Fungi</taxon>
        <taxon>Dikarya</taxon>
        <taxon>Ascomycota</taxon>
        <taxon>Pezizomycotina</taxon>
        <taxon>Sordariomycetes</taxon>
        <taxon>Sordariomycetidae</taxon>
        <taxon>Sordariales</taxon>
        <taxon>Podosporaceae</taxon>
        <taxon>Podospora</taxon>
    </lineage>
</organism>
<accession>A0AAV9GJS3</accession>
<feature type="transmembrane region" description="Helical" evidence="7">
    <location>
        <begin position="35"/>
        <end position="56"/>
    </location>
</feature>